<sequence>MNCVRINRCMEDLANHYATVIIPARAGKLRDKSAVENHVKIIYTQVFAKFQKSVECINKNTGEFIANRALGNLNRLCLKLRLRIMA</sequence>
<gene>
    <name evidence="1" type="ORF">D7322_08530</name>
</gene>
<dbReference type="EMBL" id="RBWS01000006">
    <property type="protein sequence ID" value="RKO72126.1"/>
    <property type="molecule type" value="Genomic_DNA"/>
</dbReference>
<organism evidence="1 2">
    <name type="scientific">Sphingobacterium puteale</name>
    <dbReference type="NCBI Taxonomy" id="2420510"/>
    <lineage>
        <taxon>Bacteria</taxon>
        <taxon>Pseudomonadati</taxon>
        <taxon>Bacteroidota</taxon>
        <taxon>Sphingobacteriia</taxon>
        <taxon>Sphingobacteriales</taxon>
        <taxon>Sphingobacteriaceae</taxon>
        <taxon>Sphingobacterium</taxon>
    </lineage>
</organism>
<accession>A0A420W0N1</accession>
<dbReference type="RefSeq" id="WP_183078648.1">
    <property type="nucleotide sequence ID" value="NZ_RBWS01000006.1"/>
</dbReference>
<keyword evidence="2" id="KW-1185">Reference proteome</keyword>
<evidence type="ECO:0000313" key="1">
    <source>
        <dbReference type="EMBL" id="RKO72126.1"/>
    </source>
</evidence>
<reference evidence="1 2" key="1">
    <citation type="submission" date="2018-10" db="EMBL/GenBank/DDBJ databases">
        <title>Sphingobacterium sp. M05W1-28.</title>
        <authorList>
            <person name="Cai H."/>
        </authorList>
    </citation>
    <scope>NUCLEOTIDE SEQUENCE [LARGE SCALE GENOMIC DNA]</scope>
    <source>
        <strain evidence="1 2">M05W1-28</strain>
    </source>
</reference>
<evidence type="ECO:0008006" key="3">
    <source>
        <dbReference type="Google" id="ProtNLM"/>
    </source>
</evidence>
<proteinExistence type="predicted"/>
<protein>
    <recommendedName>
        <fullName evidence="3">Transposase</fullName>
    </recommendedName>
</protein>
<evidence type="ECO:0000313" key="2">
    <source>
        <dbReference type="Proteomes" id="UP000282423"/>
    </source>
</evidence>
<name>A0A420W0N1_9SPHI</name>
<comment type="caution">
    <text evidence="1">The sequence shown here is derived from an EMBL/GenBank/DDBJ whole genome shotgun (WGS) entry which is preliminary data.</text>
</comment>
<dbReference type="AlphaFoldDB" id="A0A420W0N1"/>
<dbReference type="Proteomes" id="UP000282423">
    <property type="component" value="Unassembled WGS sequence"/>
</dbReference>